<dbReference type="GO" id="GO:0005506">
    <property type="term" value="F:iron ion binding"/>
    <property type="evidence" value="ECO:0007669"/>
    <property type="project" value="InterPro"/>
</dbReference>
<organism evidence="13 14">
    <name type="scientific">Trifolium subterraneum</name>
    <name type="common">Subterranean clover</name>
    <dbReference type="NCBI Taxonomy" id="3900"/>
    <lineage>
        <taxon>Eukaryota</taxon>
        <taxon>Viridiplantae</taxon>
        <taxon>Streptophyta</taxon>
        <taxon>Embryophyta</taxon>
        <taxon>Tracheophyta</taxon>
        <taxon>Spermatophyta</taxon>
        <taxon>Magnoliopsida</taxon>
        <taxon>eudicotyledons</taxon>
        <taxon>Gunneridae</taxon>
        <taxon>Pentapetalae</taxon>
        <taxon>rosids</taxon>
        <taxon>fabids</taxon>
        <taxon>Fabales</taxon>
        <taxon>Fabaceae</taxon>
        <taxon>Papilionoideae</taxon>
        <taxon>50 kb inversion clade</taxon>
        <taxon>NPAAA clade</taxon>
        <taxon>Hologalegina</taxon>
        <taxon>IRL clade</taxon>
        <taxon>Trifolieae</taxon>
        <taxon>Trifolium</taxon>
    </lineage>
</organism>
<dbReference type="Gene3D" id="1.10.630.10">
    <property type="entry name" value="Cytochrome P450"/>
    <property type="match status" value="1"/>
</dbReference>
<dbReference type="GO" id="GO:0020037">
    <property type="term" value="F:heme binding"/>
    <property type="evidence" value="ECO:0007669"/>
    <property type="project" value="InterPro"/>
</dbReference>
<dbReference type="FunFam" id="1.10.630.10:FF:000126">
    <property type="entry name" value="Predicted protein"/>
    <property type="match status" value="1"/>
</dbReference>
<dbReference type="Pfam" id="PF00067">
    <property type="entry name" value="p450"/>
    <property type="match status" value="1"/>
</dbReference>
<dbReference type="Proteomes" id="UP000242715">
    <property type="component" value="Unassembled WGS sequence"/>
</dbReference>
<keyword evidence="12" id="KW-0812">Transmembrane</keyword>
<evidence type="ECO:0000313" key="13">
    <source>
        <dbReference type="EMBL" id="GAU22705.1"/>
    </source>
</evidence>
<proteinExistence type="inferred from homology"/>
<dbReference type="GO" id="GO:0016020">
    <property type="term" value="C:membrane"/>
    <property type="evidence" value="ECO:0007669"/>
    <property type="project" value="UniProtKB-SubCell"/>
</dbReference>
<dbReference type="PRINTS" id="PR00463">
    <property type="entry name" value="EP450I"/>
</dbReference>
<comment type="cofactor">
    <cofactor evidence="1 10">
        <name>heme</name>
        <dbReference type="ChEBI" id="CHEBI:30413"/>
    </cofactor>
</comment>
<evidence type="ECO:0000256" key="4">
    <source>
        <dbReference type="ARBA" id="ARBA00022617"/>
    </source>
</evidence>
<keyword evidence="7 10" id="KW-0408">Iron</keyword>
<comment type="similarity">
    <text evidence="3 11">Belongs to the cytochrome P450 family.</text>
</comment>
<sequence length="229" mass="26209">MNQPIDFKDKKYDIDRTNIKALIMDMISAAIDTTSVLAVWALSQLLKHPNAMKKLQHELENVVGMNRQVEETHLANLPYLSMVMKETFRLYPVAPLLIPHECLQDVVVDGYFIKKNTRILINAWTIGRDTKVWSDNAEMFCPERFEDGIVDIRGHDFQLIPFGSGRRVCPGMHLGVTTATFVVAQLMHCFNWELPDGMSPDDLDMSEKFDLSMPRSQPLLVLPTYRLIS</sequence>
<dbReference type="EMBL" id="DF973252">
    <property type="protein sequence ID" value="GAU22705.1"/>
    <property type="molecule type" value="Genomic_DNA"/>
</dbReference>
<evidence type="ECO:0000256" key="12">
    <source>
        <dbReference type="SAM" id="Phobius"/>
    </source>
</evidence>
<dbReference type="InterPro" id="IPR017972">
    <property type="entry name" value="Cyt_P450_CS"/>
</dbReference>
<gene>
    <name evidence="13" type="ORF">TSUD_138290</name>
</gene>
<keyword evidence="6 11" id="KW-0560">Oxidoreductase</keyword>
<keyword evidence="5 10" id="KW-0479">Metal-binding</keyword>
<dbReference type="OrthoDB" id="2789670at2759"/>
<comment type="subcellular location">
    <subcellularLocation>
        <location evidence="2">Membrane</location>
    </subcellularLocation>
</comment>
<keyword evidence="14" id="KW-1185">Reference proteome</keyword>
<dbReference type="InterPro" id="IPR036396">
    <property type="entry name" value="Cyt_P450_sf"/>
</dbReference>
<accession>A0A2Z6MHT9</accession>
<dbReference type="InterPro" id="IPR001128">
    <property type="entry name" value="Cyt_P450"/>
</dbReference>
<evidence type="ECO:0000256" key="7">
    <source>
        <dbReference type="ARBA" id="ARBA00023004"/>
    </source>
</evidence>
<dbReference type="PRINTS" id="PR00385">
    <property type="entry name" value="P450"/>
</dbReference>
<keyword evidence="8 11" id="KW-0503">Monooxygenase</keyword>
<evidence type="ECO:0000256" key="3">
    <source>
        <dbReference type="ARBA" id="ARBA00010617"/>
    </source>
</evidence>
<dbReference type="PROSITE" id="PS00086">
    <property type="entry name" value="CYTOCHROME_P450"/>
    <property type="match status" value="1"/>
</dbReference>
<evidence type="ECO:0000313" key="14">
    <source>
        <dbReference type="Proteomes" id="UP000242715"/>
    </source>
</evidence>
<evidence type="ECO:0000256" key="6">
    <source>
        <dbReference type="ARBA" id="ARBA00023002"/>
    </source>
</evidence>
<dbReference type="SUPFAM" id="SSF48264">
    <property type="entry name" value="Cytochrome P450"/>
    <property type="match status" value="1"/>
</dbReference>
<keyword evidence="4 10" id="KW-0349">Heme</keyword>
<dbReference type="PANTHER" id="PTHR47943:SF9">
    <property type="entry name" value="CYTOCHROME P450"/>
    <property type="match status" value="1"/>
</dbReference>
<dbReference type="GO" id="GO:0016705">
    <property type="term" value="F:oxidoreductase activity, acting on paired donors, with incorporation or reduction of molecular oxygen"/>
    <property type="evidence" value="ECO:0007669"/>
    <property type="project" value="InterPro"/>
</dbReference>
<dbReference type="GO" id="GO:0004497">
    <property type="term" value="F:monooxygenase activity"/>
    <property type="evidence" value="ECO:0007669"/>
    <property type="project" value="UniProtKB-KW"/>
</dbReference>
<keyword evidence="9 12" id="KW-0472">Membrane</keyword>
<feature type="binding site" description="axial binding residue" evidence="10">
    <location>
        <position position="169"/>
    </location>
    <ligand>
        <name>heme</name>
        <dbReference type="ChEBI" id="CHEBI:30413"/>
    </ligand>
    <ligandPart>
        <name>Fe</name>
        <dbReference type="ChEBI" id="CHEBI:18248"/>
    </ligandPart>
</feature>
<keyword evidence="12" id="KW-1133">Transmembrane helix</keyword>
<evidence type="ECO:0000256" key="9">
    <source>
        <dbReference type="ARBA" id="ARBA00023136"/>
    </source>
</evidence>
<evidence type="ECO:0008006" key="15">
    <source>
        <dbReference type="Google" id="ProtNLM"/>
    </source>
</evidence>
<name>A0A2Z6MHT9_TRISU</name>
<dbReference type="AlphaFoldDB" id="A0A2Z6MHT9"/>
<protein>
    <recommendedName>
        <fullName evidence="15">Cytochrome P450</fullName>
    </recommendedName>
</protein>
<dbReference type="PANTHER" id="PTHR47943">
    <property type="entry name" value="CYTOCHROME P450 93A3-LIKE"/>
    <property type="match status" value="1"/>
</dbReference>
<evidence type="ECO:0000256" key="2">
    <source>
        <dbReference type="ARBA" id="ARBA00004370"/>
    </source>
</evidence>
<feature type="transmembrane region" description="Helical" evidence="12">
    <location>
        <begin position="21"/>
        <end position="42"/>
    </location>
</feature>
<reference evidence="14" key="1">
    <citation type="journal article" date="2017" name="Front. Plant Sci.">
        <title>Climate Clever Clovers: New Paradigm to Reduce the Environmental Footprint of Ruminants by Breeding Low Methanogenic Forages Utilizing Haplotype Variation.</title>
        <authorList>
            <person name="Kaur P."/>
            <person name="Appels R."/>
            <person name="Bayer P.E."/>
            <person name="Keeble-Gagnere G."/>
            <person name="Wang J."/>
            <person name="Hirakawa H."/>
            <person name="Shirasawa K."/>
            <person name="Vercoe P."/>
            <person name="Stefanova K."/>
            <person name="Durmic Z."/>
            <person name="Nichols P."/>
            <person name="Revell C."/>
            <person name="Isobe S.N."/>
            <person name="Edwards D."/>
            <person name="Erskine W."/>
        </authorList>
    </citation>
    <scope>NUCLEOTIDE SEQUENCE [LARGE SCALE GENOMIC DNA]</scope>
    <source>
        <strain evidence="14">cv. Daliak</strain>
    </source>
</reference>
<evidence type="ECO:0000256" key="10">
    <source>
        <dbReference type="PIRSR" id="PIRSR602401-1"/>
    </source>
</evidence>
<evidence type="ECO:0000256" key="11">
    <source>
        <dbReference type="RuleBase" id="RU000461"/>
    </source>
</evidence>
<dbReference type="InterPro" id="IPR002401">
    <property type="entry name" value="Cyt_P450_E_grp-I"/>
</dbReference>
<evidence type="ECO:0000256" key="1">
    <source>
        <dbReference type="ARBA" id="ARBA00001971"/>
    </source>
</evidence>
<evidence type="ECO:0000256" key="8">
    <source>
        <dbReference type="ARBA" id="ARBA00023033"/>
    </source>
</evidence>
<evidence type="ECO:0000256" key="5">
    <source>
        <dbReference type="ARBA" id="ARBA00022723"/>
    </source>
</evidence>